<dbReference type="AlphaFoldDB" id="A2EK73"/>
<dbReference type="GO" id="GO:0005460">
    <property type="term" value="F:UDP-glucose transmembrane transporter activity"/>
    <property type="evidence" value="ECO:0000318"/>
    <property type="project" value="GO_Central"/>
</dbReference>
<keyword evidence="7 8" id="KW-0472">Membrane</keyword>
<dbReference type="PANTHER" id="PTHR10778">
    <property type="entry name" value="SOLUTE CARRIER FAMILY 35 MEMBER B"/>
    <property type="match status" value="1"/>
</dbReference>
<evidence type="ECO:0000256" key="6">
    <source>
        <dbReference type="ARBA" id="ARBA00022989"/>
    </source>
</evidence>
<proteinExistence type="inferred from homology"/>
<dbReference type="Proteomes" id="UP000001542">
    <property type="component" value="Unassembled WGS sequence"/>
</dbReference>
<dbReference type="GO" id="GO:0072334">
    <property type="term" value="P:UDP-galactose transmembrane transport"/>
    <property type="evidence" value="ECO:0000318"/>
    <property type="project" value="GO_Central"/>
</dbReference>
<dbReference type="InterPro" id="IPR037185">
    <property type="entry name" value="EmrE-like"/>
</dbReference>
<comment type="subcellular location">
    <subcellularLocation>
        <location evidence="1">Endoplasmic reticulum membrane</location>
        <topology evidence="1">Multi-pass membrane protein</topology>
    </subcellularLocation>
</comment>
<comment type="similarity">
    <text evidence="2">Belongs to the nucleotide-sugar transporter family. SLC35B subfamily.</text>
</comment>
<dbReference type="OrthoDB" id="1601at2759"/>
<dbReference type="InterPro" id="IPR013657">
    <property type="entry name" value="SCL35B1-4/HUT1"/>
</dbReference>
<dbReference type="STRING" id="5722.A2EK73"/>
<name>A2EK73_TRIV3</name>
<dbReference type="VEuPathDB" id="TrichDB:TVAGG3_0838500"/>
<accession>A2EK73</accession>
<feature type="transmembrane region" description="Helical" evidence="8">
    <location>
        <begin position="128"/>
        <end position="145"/>
    </location>
</feature>
<dbReference type="EMBL" id="DS113411">
    <property type="protein sequence ID" value="EAY06966.1"/>
    <property type="molecule type" value="Genomic_DNA"/>
</dbReference>
<evidence type="ECO:0000256" key="2">
    <source>
        <dbReference type="ARBA" id="ARBA00010694"/>
    </source>
</evidence>
<evidence type="ECO:0000256" key="3">
    <source>
        <dbReference type="ARBA" id="ARBA00022448"/>
    </source>
</evidence>
<dbReference type="RefSeq" id="XP_001319189.1">
    <property type="nucleotide sequence ID" value="XM_001319154.1"/>
</dbReference>
<keyword evidence="10" id="KW-1185">Reference proteome</keyword>
<feature type="transmembrane region" description="Helical" evidence="8">
    <location>
        <begin position="157"/>
        <end position="175"/>
    </location>
</feature>
<dbReference type="eggNOG" id="KOG1580">
    <property type="taxonomic scope" value="Eukaryota"/>
</dbReference>
<dbReference type="GO" id="GO:0005789">
    <property type="term" value="C:endoplasmic reticulum membrane"/>
    <property type="evidence" value="ECO:0000318"/>
    <property type="project" value="GO_Central"/>
</dbReference>
<reference evidence="9" key="1">
    <citation type="submission" date="2006-10" db="EMBL/GenBank/DDBJ databases">
        <authorList>
            <person name="Amadeo P."/>
            <person name="Zhao Q."/>
            <person name="Wortman J."/>
            <person name="Fraser-Liggett C."/>
            <person name="Carlton J."/>
        </authorList>
    </citation>
    <scope>NUCLEOTIDE SEQUENCE</scope>
    <source>
        <strain evidence="9">G3</strain>
    </source>
</reference>
<feature type="transmembrane region" description="Helical" evidence="8">
    <location>
        <begin position="44"/>
        <end position="64"/>
    </location>
</feature>
<dbReference type="KEGG" id="tva:4764849"/>
<keyword evidence="4 8" id="KW-0812">Transmembrane</keyword>
<dbReference type="InParanoid" id="A2EK73"/>
<evidence type="ECO:0000256" key="5">
    <source>
        <dbReference type="ARBA" id="ARBA00022824"/>
    </source>
</evidence>
<dbReference type="VEuPathDB" id="TrichDB:TVAG_100060"/>
<feature type="transmembrane region" description="Helical" evidence="8">
    <location>
        <begin position="196"/>
        <end position="216"/>
    </location>
</feature>
<protein>
    <submittedName>
        <fullName evidence="9">UDP-galactose transporter related protein, putative</fullName>
    </submittedName>
</protein>
<dbReference type="PANTHER" id="PTHR10778:SF10">
    <property type="entry name" value="SOLUTE CARRIER FAMILY 35 MEMBER B1"/>
    <property type="match status" value="1"/>
</dbReference>
<sequence length="312" mass="35288">MQVNLKFVISLLVMYIGFMTHFYYDEKILSKKNPLGPFPHEYKNILLCFNFFFGCITAASILLVTRVKILRNPFPYLKASVPHFLAAYFTNIAKYYADYATLNVVKSAKPIAVMLCSIFLFHKKVPTRRIFVVIFLCIGLTIFGYTANNKDANNAPLGYGVISLALLCEGIYGPIVDQLNHSSKSPYLTMFYMQSFNLILSIITGIKIIIPALTFIKNHPEYLPQIAIFIVTNLVAQVGLFTFVNLSNGLILSIATTSRKFFTILLSSIAFKHNFTALQWVGIVIVFSALSFDIFGKKPEKKPTEEDKEKHE</sequence>
<dbReference type="SMR" id="A2EK73"/>
<reference evidence="9" key="2">
    <citation type="journal article" date="2007" name="Science">
        <title>Draft genome sequence of the sexually transmitted pathogen Trichomonas vaginalis.</title>
        <authorList>
            <person name="Carlton J.M."/>
            <person name="Hirt R.P."/>
            <person name="Silva J.C."/>
            <person name="Delcher A.L."/>
            <person name="Schatz M."/>
            <person name="Zhao Q."/>
            <person name="Wortman J.R."/>
            <person name="Bidwell S.L."/>
            <person name="Alsmark U.C.M."/>
            <person name="Besteiro S."/>
            <person name="Sicheritz-Ponten T."/>
            <person name="Noel C.J."/>
            <person name="Dacks J.B."/>
            <person name="Foster P.G."/>
            <person name="Simillion C."/>
            <person name="Van de Peer Y."/>
            <person name="Miranda-Saavedra D."/>
            <person name="Barton G.J."/>
            <person name="Westrop G.D."/>
            <person name="Mueller S."/>
            <person name="Dessi D."/>
            <person name="Fiori P.L."/>
            <person name="Ren Q."/>
            <person name="Paulsen I."/>
            <person name="Zhang H."/>
            <person name="Bastida-Corcuera F.D."/>
            <person name="Simoes-Barbosa A."/>
            <person name="Brown M.T."/>
            <person name="Hayes R.D."/>
            <person name="Mukherjee M."/>
            <person name="Okumura C.Y."/>
            <person name="Schneider R."/>
            <person name="Smith A.J."/>
            <person name="Vanacova S."/>
            <person name="Villalvazo M."/>
            <person name="Haas B.J."/>
            <person name="Pertea M."/>
            <person name="Feldblyum T.V."/>
            <person name="Utterback T.R."/>
            <person name="Shu C.L."/>
            <person name="Osoegawa K."/>
            <person name="de Jong P.J."/>
            <person name="Hrdy I."/>
            <person name="Horvathova L."/>
            <person name="Zubacova Z."/>
            <person name="Dolezal P."/>
            <person name="Malik S.B."/>
            <person name="Logsdon J.M. Jr."/>
            <person name="Henze K."/>
            <person name="Gupta A."/>
            <person name="Wang C.C."/>
            <person name="Dunne R.L."/>
            <person name="Upcroft J.A."/>
            <person name="Upcroft P."/>
            <person name="White O."/>
            <person name="Salzberg S.L."/>
            <person name="Tang P."/>
            <person name="Chiu C.-H."/>
            <person name="Lee Y.-S."/>
            <person name="Embley T.M."/>
            <person name="Coombs G.H."/>
            <person name="Mottram J.C."/>
            <person name="Tachezy J."/>
            <person name="Fraser-Liggett C.M."/>
            <person name="Johnson P.J."/>
        </authorList>
    </citation>
    <scope>NUCLEOTIDE SEQUENCE [LARGE SCALE GENOMIC DNA]</scope>
    <source>
        <strain evidence="9">G3</strain>
    </source>
</reference>
<evidence type="ECO:0000256" key="7">
    <source>
        <dbReference type="ARBA" id="ARBA00023136"/>
    </source>
</evidence>
<dbReference type="GO" id="GO:0005459">
    <property type="term" value="F:UDP-galactose transmembrane transporter activity"/>
    <property type="evidence" value="ECO:0000318"/>
    <property type="project" value="GO_Central"/>
</dbReference>
<gene>
    <name evidence="9" type="ORF">TVAG_100060</name>
</gene>
<organism evidence="9 10">
    <name type="scientific">Trichomonas vaginalis (strain ATCC PRA-98 / G3)</name>
    <dbReference type="NCBI Taxonomy" id="412133"/>
    <lineage>
        <taxon>Eukaryota</taxon>
        <taxon>Metamonada</taxon>
        <taxon>Parabasalia</taxon>
        <taxon>Trichomonadida</taxon>
        <taxon>Trichomonadidae</taxon>
        <taxon>Trichomonas</taxon>
    </lineage>
</organism>
<evidence type="ECO:0000256" key="1">
    <source>
        <dbReference type="ARBA" id="ARBA00004477"/>
    </source>
</evidence>
<evidence type="ECO:0000256" key="8">
    <source>
        <dbReference type="SAM" id="Phobius"/>
    </source>
</evidence>
<evidence type="ECO:0000256" key="4">
    <source>
        <dbReference type="ARBA" id="ARBA00022692"/>
    </source>
</evidence>
<keyword evidence="3" id="KW-0813">Transport</keyword>
<dbReference type="SUPFAM" id="SSF103481">
    <property type="entry name" value="Multidrug resistance efflux transporter EmrE"/>
    <property type="match status" value="1"/>
</dbReference>
<feature type="transmembrane region" description="Helical" evidence="8">
    <location>
        <begin position="7"/>
        <end position="24"/>
    </location>
</feature>
<dbReference type="GO" id="GO:0000139">
    <property type="term" value="C:Golgi membrane"/>
    <property type="evidence" value="ECO:0000318"/>
    <property type="project" value="GO_Central"/>
</dbReference>
<evidence type="ECO:0000313" key="9">
    <source>
        <dbReference type="EMBL" id="EAY06966.1"/>
    </source>
</evidence>
<dbReference type="OMA" id="DFMFWTN"/>
<feature type="transmembrane region" description="Helical" evidence="8">
    <location>
        <begin position="222"/>
        <end position="243"/>
    </location>
</feature>
<evidence type="ECO:0000313" key="10">
    <source>
        <dbReference type="Proteomes" id="UP000001542"/>
    </source>
</evidence>
<keyword evidence="6 8" id="KW-1133">Transmembrane helix</keyword>
<dbReference type="FunCoup" id="A2EK73">
    <property type="interactions" value="499"/>
</dbReference>
<keyword evidence="5" id="KW-0256">Endoplasmic reticulum</keyword>
<dbReference type="Pfam" id="PF08449">
    <property type="entry name" value="UAA"/>
    <property type="match status" value="1"/>
</dbReference>